<keyword evidence="6 8" id="KW-0071">Autoinducer synthesis</keyword>
<dbReference type="EMBL" id="JAXGGE010000001">
    <property type="protein sequence ID" value="MDY4299747.1"/>
    <property type="molecule type" value="Genomic_DNA"/>
</dbReference>
<dbReference type="SUPFAM" id="SSF55729">
    <property type="entry name" value="Acyl-CoA N-acyltransferases (Nat)"/>
    <property type="match status" value="1"/>
</dbReference>
<dbReference type="EC" id="2.3.1.184" evidence="1 9"/>
<proteinExistence type="inferred from homology"/>
<name>A0ABU5FDC4_9PSED</name>
<keyword evidence="5 9" id="KW-0949">S-adenosyl-L-methionine</keyword>
<evidence type="ECO:0000256" key="6">
    <source>
        <dbReference type="ARBA" id="ARBA00022929"/>
    </source>
</evidence>
<dbReference type="PANTHER" id="PTHR39322">
    <property type="entry name" value="ACYL-HOMOSERINE-LACTONE SYNTHASE"/>
    <property type="match status" value="1"/>
</dbReference>
<comment type="similarity">
    <text evidence="8 9">Belongs to the autoinducer synthase family.</text>
</comment>
<evidence type="ECO:0000256" key="9">
    <source>
        <dbReference type="RuleBase" id="RU361135"/>
    </source>
</evidence>
<evidence type="ECO:0000256" key="2">
    <source>
        <dbReference type="ARBA" id="ARBA00018768"/>
    </source>
</evidence>
<dbReference type="Gene3D" id="3.40.630.30">
    <property type="match status" value="1"/>
</dbReference>
<evidence type="ECO:0000313" key="11">
    <source>
        <dbReference type="Proteomes" id="UP001277967"/>
    </source>
</evidence>
<dbReference type="RefSeq" id="WP_202889559.1">
    <property type="nucleotide sequence ID" value="NZ_CP077083.1"/>
</dbReference>
<evidence type="ECO:0000256" key="4">
    <source>
        <dbReference type="ARBA" id="ARBA00022679"/>
    </source>
</evidence>
<dbReference type="InterPro" id="IPR016181">
    <property type="entry name" value="Acyl_CoA_acyltransferase"/>
</dbReference>
<reference evidence="10 11" key="1">
    <citation type="submission" date="2023-11" db="EMBL/GenBank/DDBJ databases">
        <title>Genome sequence of Pseudomonas salmasensis Strain SLU99.</title>
        <authorList>
            <person name="Ghadamgahi F."/>
            <person name="Kalyandurg P.B."/>
            <person name="Catara V."/>
            <person name="Vetukuri R."/>
            <person name="Ghosh S."/>
        </authorList>
    </citation>
    <scope>NUCLEOTIDE SEQUENCE [LARGE SCALE GENOMIC DNA]</scope>
    <source>
        <strain evidence="10 11">SLU99</strain>
    </source>
</reference>
<evidence type="ECO:0000256" key="7">
    <source>
        <dbReference type="ARBA" id="ARBA00048576"/>
    </source>
</evidence>
<gene>
    <name evidence="10" type="ORF">SO486_07040</name>
</gene>
<comment type="catalytic activity">
    <reaction evidence="7 9">
        <text>a fatty acyl-[ACP] + S-adenosyl-L-methionine = an N-acyl-L-homoserine lactone + S-methyl-5'-thioadenosine + holo-[ACP] + H(+)</text>
        <dbReference type="Rhea" id="RHEA:10096"/>
        <dbReference type="Rhea" id="RHEA-COMP:9685"/>
        <dbReference type="Rhea" id="RHEA-COMP:14125"/>
        <dbReference type="ChEBI" id="CHEBI:15378"/>
        <dbReference type="ChEBI" id="CHEBI:17509"/>
        <dbReference type="ChEBI" id="CHEBI:55474"/>
        <dbReference type="ChEBI" id="CHEBI:59789"/>
        <dbReference type="ChEBI" id="CHEBI:64479"/>
        <dbReference type="ChEBI" id="CHEBI:138651"/>
        <dbReference type="EC" id="2.3.1.184"/>
    </reaction>
</comment>
<evidence type="ECO:0000256" key="8">
    <source>
        <dbReference type="PROSITE-ProRule" id="PRU00533"/>
    </source>
</evidence>
<keyword evidence="4 9" id="KW-0808">Transferase</keyword>
<dbReference type="Proteomes" id="UP001277967">
    <property type="component" value="Unassembled WGS sequence"/>
</dbReference>
<evidence type="ECO:0000313" key="10">
    <source>
        <dbReference type="EMBL" id="MDY4299747.1"/>
    </source>
</evidence>
<evidence type="ECO:0000256" key="5">
    <source>
        <dbReference type="ARBA" id="ARBA00022691"/>
    </source>
</evidence>
<evidence type="ECO:0000256" key="1">
    <source>
        <dbReference type="ARBA" id="ARBA00012340"/>
    </source>
</evidence>
<accession>A0ABU5FDC4</accession>
<dbReference type="InterPro" id="IPR001690">
    <property type="entry name" value="Autoind_synthase"/>
</dbReference>
<sequence length="184" mass="20231">MHFITGTSSTLTPSVMNAIGQYRHKVFVEHLGWKLNCTNGLEYDQFDRDDTVYVVAQNDDEQIIGTARLLSTTRPYLLSEVFPELLSGEAPPNSETVLELSRFAAMDFETRNKRVASQFSSDVAIDLMRKTLASAAGQGASKLITVSPLGVERLLRNVGIHASRAGKVTHSDGKKIFASWITVA</sequence>
<keyword evidence="11" id="KW-1185">Reference proteome</keyword>
<organism evidence="10 11">
    <name type="scientific">Pseudomonas salmasensis</name>
    <dbReference type="NCBI Taxonomy" id="2745514"/>
    <lineage>
        <taxon>Bacteria</taxon>
        <taxon>Pseudomonadati</taxon>
        <taxon>Pseudomonadota</taxon>
        <taxon>Gammaproteobacteria</taxon>
        <taxon>Pseudomonadales</taxon>
        <taxon>Pseudomonadaceae</taxon>
        <taxon>Pseudomonas</taxon>
    </lineage>
</organism>
<keyword evidence="3 8" id="KW-0673">Quorum sensing</keyword>
<protein>
    <recommendedName>
        <fullName evidence="2 9">Acyl-homoserine-lactone synthase</fullName>
        <ecNumber evidence="1 9">2.3.1.184</ecNumber>
    </recommendedName>
    <alternativeName>
        <fullName evidence="9">Autoinducer synthesis protein</fullName>
    </alternativeName>
</protein>
<evidence type="ECO:0000256" key="3">
    <source>
        <dbReference type="ARBA" id="ARBA00022654"/>
    </source>
</evidence>
<dbReference type="Pfam" id="PF00765">
    <property type="entry name" value="Autoind_synth"/>
    <property type="match status" value="1"/>
</dbReference>
<dbReference type="PANTHER" id="PTHR39322:SF1">
    <property type="entry name" value="ISOVALERYL-HOMOSERINE LACTONE SYNTHASE"/>
    <property type="match status" value="1"/>
</dbReference>
<dbReference type="PRINTS" id="PR01549">
    <property type="entry name" value="AUTOINDCRSYN"/>
</dbReference>
<comment type="caution">
    <text evidence="10">The sequence shown here is derived from an EMBL/GenBank/DDBJ whole genome shotgun (WGS) entry which is preliminary data.</text>
</comment>
<dbReference type="PROSITE" id="PS51187">
    <property type="entry name" value="AUTOINDUCER_SYNTH_2"/>
    <property type="match status" value="1"/>
</dbReference>